<evidence type="ECO:0000256" key="4">
    <source>
        <dbReference type="RuleBase" id="RU362057"/>
    </source>
</evidence>
<sequence>MPAANLLIFCRNTSYRCWPLSAMATAKLHFVLVPLMAQGHVFPMVDLARVVAGHGARVTVVLTPVNAARNRTLLENVARAGLAVDVAELPFPGAAVGLPEGFESLDMVTDISLAIRFYQAIDLLAEPLEAYLRSLPRRPDCLVADASGSWTAGVTRRLGVPRLVLHASSAFNLLAMHNLAQARHVCDRAADDFEPFEVPEFPVRLVVNRATSFGLRLMENQQVETVEAEATADGILVNSCTDLEGAFLERYAEALGRKLWAIGPLCLLNTNAAGTVARRENRTAMDVEHIVSWLDARPAASVLYINFGSIARLFPPQVAELAAGLEASRRRFIWVVKETAGLDVEFEARVKDRGLVIRGWAPQMTILSHPSVGGFLTHCGWNSTVEAVSHGLPLLTWPHFADQFLNEALVVDVLGVGVRVGVKVPATHIGLVKPGELLEVQVGRDLVERAVAEVMNEGPAGAARRARANELADKVRAVMVEGGSPDTNVKDMIRHIVELPRKEGMAFGAAEVVMSKGKEKKMDDTDGKLPVASE</sequence>
<dbReference type="Proteomes" id="UP000243499">
    <property type="component" value="Chromosome 9"/>
</dbReference>
<comment type="similarity">
    <text evidence="1 3">Belongs to the UDP-glycosyltransferase family.</text>
</comment>
<keyword evidence="2 3" id="KW-0808">Transferase</keyword>
<dbReference type="InterPro" id="IPR002213">
    <property type="entry name" value="UDP_glucos_trans"/>
</dbReference>
<evidence type="ECO:0000256" key="1">
    <source>
        <dbReference type="ARBA" id="ARBA00009995"/>
    </source>
</evidence>
<organism evidence="5">
    <name type="scientific">Panicum hallii</name>
    <dbReference type="NCBI Taxonomy" id="206008"/>
    <lineage>
        <taxon>Eukaryota</taxon>
        <taxon>Viridiplantae</taxon>
        <taxon>Streptophyta</taxon>
        <taxon>Embryophyta</taxon>
        <taxon>Tracheophyta</taxon>
        <taxon>Spermatophyta</taxon>
        <taxon>Magnoliopsida</taxon>
        <taxon>Liliopsida</taxon>
        <taxon>Poales</taxon>
        <taxon>Poaceae</taxon>
        <taxon>PACMAD clade</taxon>
        <taxon>Panicoideae</taxon>
        <taxon>Panicodae</taxon>
        <taxon>Paniceae</taxon>
        <taxon>Panicinae</taxon>
        <taxon>Panicum</taxon>
        <taxon>Panicum sect. Panicum</taxon>
    </lineage>
</organism>
<dbReference type="PANTHER" id="PTHR48047:SF216">
    <property type="entry name" value="GLYCOSYLTRANSFERASE"/>
    <property type="match status" value="1"/>
</dbReference>
<dbReference type="AlphaFoldDB" id="A0A2T8I4F3"/>
<dbReference type="GO" id="GO:0035251">
    <property type="term" value="F:UDP-glucosyltransferase activity"/>
    <property type="evidence" value="ECO:0007669"/>
    <property type="project" value="TreeGrafter"/>
</dbReference>
<protein>
    <recommendedName>
        <fullName evidence="4">Glycosyltransferase</fullName>
        <ecNumber evidence="4">2.4.1.-</ecNumber>
    </recommendedName>
</protein>
<dbReference type="EC" id="2.4.1.-" evidence="4"/>
<evidence type="ECO:0000313" key="5">
    <source>
        <dbReference type="EMBL" id="PVH32542.1"/>
    </source>
</evidence>
<proteinExistence type="inferred from homology"/>
<accession>A0A2T8I4F3</accession>
<dbReference type="PANTHER" id="PTHR48047">
    <property type="entry name" value="GLYCOSYLTRANSFERASE"/>
    <property type="match status" value="1"/>
</dbReference>
<name>A0A2T8I4F3_9POAL</name>
<evidence type="ECO:0000256" key="2">
    <source>
        <dbReference type="ARBA" id="ARBA00022679"/>
    </source>
</evidence>
<keyword evidence="3" id="KW-0328">Glycosyltransferase</keyword>
<evidence type="ECO:0000256" key="3">
    <source>
        <dbReference type="RuleBase" id="RU003718"/>
    </source>
</evidence>
<dbReference type="EMBL" id="CM008054">
    <property type="protein sequence ID" value="PVH32542.1"/>
    <property type="molecule type" value="Genomic_DNA"/>
</dbReference>
<reference evidence="5" key="1">
    <citation type="submission" date="2018-04" db="EMBL/GenBank/DDBJ databases">
        <title>WGS assembly of Panicum hallii.</title>
        <authorList>
            <person name="Lovell J."/>
            <person name="Jenkins J."/>
            <person name="Lowry D."/>
            <person name="Mamidi S."/>
            <person name="Sreedasyam A."/>
            <person name="Weng X."/>
            <person name="Barry K."/>
            <person name="Bonette J."/>
            <person name="Campitelli B."/>
            <person name="Daum C."/>
            <person name="Gordon S."/>
            <person name="Gould B."/>
            <person name="Lipzen A."/>
            <person name="Macqueen A."/>
            <person name="Palacio-Mejia J."/>
            <person name="Plott C."/>
            <person name="Shakirov E."/>
            <person name="Shu S."/>
            <person name="Yoshinaga Y."/>
            <person name="Zane M."/>
            <person name="Rokhsar D."/>
            <person name="Grimwood J."/>
            <person name="Schmutz J."/>
            <person name="Juenger T."/>
        </authorList>
    </citation>
    <scope>NUCLEOTIDE SEQUENCE [LARGE SCALE GENOMIC DNA]</scope>
    <source>
        <strain evidence="5">FIL2</strain>
    </source>
</reference>
<dbReference type="Gene3D" id="3.40.50.2000">
    <property type="entry name" value="Glycogen Phosphorylase B"/>
    <property type="match status" value="2"/>
</dbReference>
<gene>
    <name evidence="5" type="ORF">PAHAL_9G423700</name>
</gene>
<dbReference type="InterPro" id="IPR035595">
    <property type="entry name" value="UDP_glycos_trans_CS"/>
</dbReference>
<dbReference type="Gramene" id="PVH32542">
    <property type="protein sequence ID" value="PVH32542"/>
    <property type="gene ID" value="PAHAL_9G423700"/>
</dbReference>
<dbReference type="FunFam" id="3.40.50.2000:FF:000063">
    <property type="entry name" value="Glycosyltransferase"/>
    <property type="match status" value="1"/>
</dbReference>
<dbReference type="PROSITE" id="PS00375">
    <property type="entry name" value="UDPGT"/>
    <property type="match status" value="1"/>
</dbReference>
<dbReference type="SUPFAM" id="SSF53756">
    <property type="entry name" value="UDP-Glycosyltransferase/glycogen phosphorylase"/>
    <property type="match status" value="1"/>
</dbReference>
<dbReference type="Pfam" id="PF00201">
    <property type="entry name" value="UDPGT"/>
    <property type="match status" value="1"/>
</dbReference>
<dbReference type="CDD" id="cd03784">
    <property type="entry name" value="GT1_Gtf-like"/>
    <property type="match status" value="1"/>
</dbReference>